<evidence type="ECO:0000256" key="7">
    <source>
        <dbReference type="ARBA" id="ARBA00023242"/>
    </source>
</evidence>
<evidence type="ECO:0000256" key="3">
    <source>
        <dbReference type="ARBA" id="ARBA00009352"/>
    </source>
</evidence>
<dbReference type="Proteomes" id="UP000887574">
    <property type="component" value="Unplaced"/>
</dbReference>
<sequence length="233" mass="27237">MHSKNTDSDRGIIYATGDIVLVVFAAFGKSRFLEVVIFDIERNWAYAMQLKLEIGDELRSRKKFHMKQKLRKAAKYSRHLEHLTKTCDQVNTTTKFEAQAYSAFIRGALYVEFRMWRKALEKIYEKLSSFVKDQELIDLYTSRCREVQNTLRLSEEELDLDFNKLANEFEKEKQAESKPAAEDSTKELLKQLHEDWRKVDISKLKSLKASVSSLPPLQPMPCKPMFFDLAINI</sequence>
<dbReference type="PANTHER" id="PTHR12860">
    <property type="entry name" value="SIGNAL RECOGNITION PARTICLE 68 KDA PROTEIN"/>
    <property type="match status" value="1"/>
</dbReference>
<dbReference type="Pfam" id="PF16969">
    <property type="entry name" value="SRP68"/>
    <property type="match status" value="2"/>
</dbReference>
<name>A0A915DT24_9BILA</name>
<dbReference type="GO" id="GO:0005047">
    <property type="term" value="F:signal recognition particle binding"/>
    <property type="evidence" value="ECO:0007669"/>
    <property type="project" value="InterPro"/>
</dbReference>
<dbReference type="Gene3D" id="1.10.3450.40">
    <property type="entry name" value="Signal recognition particle, SRP68 subunit, RNA-binding domain"/>
    <property type="match status" value="1"/>
</dbReference>
<protein>
    <recommendedName>
        <fullName evidence="9">Signal recognition particle subunit SRP68</fullName>
    </recommendedName>
</protein>
<evidence type="ECO:0000256" key="10">
    <source>
        <dbReference type="SAM" id="Phobius"/>
    </source>
</evidence>
<comment type="similarity">
    <text evidence="3">Belongs to the SRP68 family.</text>
</comment>
<evidence type="ECO:0000313" key="12">
    <source>
        <dbReference type="WBParaSite" id="jg23229"/>
    </source>
</evidence>
<proteinExistence type="inferred from homology"/>
<keyword evidence="10" id="KW-0812">Transmembrane</keyword>
<dbReference type="AlphaFoldDB" id="A0A915DT24"/>
<dbReference type="GO" id="GO:0030942">
    <property type="term" value="F:endoplasmic reticulum signal peptide binding"/>
    <property type="evidence" value="ECO:0007669"/>
    <property type="project" value="InterPro"/>
</dbReference>
<dbReference type="InterPro" id="IPR038253">
    <property type="entry name" value="SRP68_N_sf"/>
</dbReference>
<keyword evidence="7" id="KW-0539">Nucleus</keyword>
<reference evidence="12" key="1">
    <citation type="submission" date="2022-11" db="UniProtKB">
        <authorList>
            <consortium name="WormBaseParasite"/>
        </authorList>
    </citation>
    <scope>IDENTIFICATION</scope>
</reference>
<organism evidence="11 12">
    <name type="scientific">Ditylenchus dipsaci</name>
    <dbReference type="NCBI Taxonomy" id="166011"/>
    <lineage>
        <taxon>Eukaryota</taxon>
        <taxon>Metazoa</taxon>
        <taxon>Ecdysozoa</taxon>
        <taxon>Nematoda</taxon>
        <taxon>Chromadorea</taxon>
        <taxon>Rhabditida</taxon>
        <taxon>Tylenchina</taxon>
        <taxon>Tylenchomorpha</taxon>
        <taxon>Sphaerularioidea</taxon>
        <taxon>Anguinidae</taxon>
        <taxon>Anguininae</taxon>
        <taxon>Ditylenchus</taxon>
    </lineage>
</organism>
<dbReference type="GO" id="GO:0006614">
    <property type="term" value="P:SRP-dependent cotranslational protein targeting to membrane"/>
    <property type="evidence" value="ECO:0007669"/>
    <property type="project" value="InterPro"/>
</dbReference>
<evidence type="ECO:0000256" key="2">
    <source>
        <dbReference type="ARBA" id="ARBA00004604"/>
    </source>
</evidence>
<keyword evidence="8" id="KW-0687">Ribonucleoprotein</keyword>
<accession>A0A915DT24</accession>
<dbReference type="InterPro" id="IPR026258">
    <property type="entry name" value="SRP68"/>
</dbReference>
<keyword evidence="6" id="KW-0733">Signal recognition particle</keyword>
<dbReference type="GO" id="GO:0005786">
    <property type="term" value="C:signal recognition particle, endoplasmic reticulum targeting"/>
    <property type="evidence" value="ECO:0007669"/>
    <property type="project" value="UniProtKB-KW"/>
</dbReference>
<dbReference type="WBParaSite" id="jg23229">
    <property type="protein sequence ID" value="jg23229"/>
    <property type="gene ID" value="jg23229"/>
</dbReference>
<evidence type="ECO:0000256" key="4">
    <source>
        <dbReference type="ARBA" id="ARBA00022490"/>
    </source>
</evidence>
<feature type="transmembrane region" description="Helical" evidence="10">
    <location>
        <begin position="12"/>
        <end position="28"/>
    </location>
</feature>
<keyword evidence="4" id="KW-0963">Cytoplasm</keyword>
<evidence type="ECO:0000256" key="1">
    <source>
        <dbReference type="ARBA" id="ARBA00004496"/>
    </source>
</evidence>
<keyword evidence="10" id="KW-0472">Membrane</keyword>
<dbReference type="PANTHER" id="PTHR12860:SF0">
    <property type="entry name" value="SIGNAL RECOGNITION PARTICLE SUBUNIT SRP68"/>
    <property type="match status" value="1"/>
</dbReference>
<keyword evidence="11" id="KW-1185">Reference proteome</keyword>
<dbReference type="GO" id="GO:0008312">
    <property type="term" value="F:7S RNA binding"/>
    <property type="evidence" value="ECO:0007669"/>
    <property type="project" value="InterPro"/>
</dbReference>
<evidence type="ECO:0000256" key="5">
    <source>
        <dbReference type="ARBA" id="ARBA00022884"/>
    </source>
</evidence>
<keyword evidence="5" id="KW-0694">RNA-binding</keyword>
<keyword evidence="10" id="KW-1133">Transmembrane helix</keyword>
<dbReference type="GO" id="GO:0005730">
    <property type="term" value="C:nucleolus"/>
    <property type="evidence" value="ECO:0007669"/>
    <property type="project" value="UniProtKB-SubCell"/>
</dbReference>
<evidence type="ECO:0000256" key="8">
    <source>
        <dbReference type="ARBA" id="ARBA00023274"/>
    </source>
</evidence>
<evidence type="ECO:0000256" key="6">
    <source>
        <dbReference type="ARBA" id="ARBA00023135"/>
    </source>
</evidence>
<comment type="subcellular location">
    <subcellularLocation>
        <location evidence="1">Cytoplasm</location>
    </subcellularLocation>
    <subcellularLocation>
        <location evidence="2">Nucleus</location>
        <location evidence="2">Nucleolus</location>
    </subcellularLocation>
</comment>
<evidence type="ECO:0000256" key="9">
    <source>
        <dbReference type="ARBA" id="ARBA00029498"/>
    </source>
</evidence>
<evidence type="ECO:0000313" key="11">
    <source>
        <dbReference type="Proteomes" id="UP000887574"/>
    </source>
</evidence>